<dbReference type="PROSITE" id="PS50005">
    <property type="entry name" value="TPR"/>
    <property type="match status" value="1"/>
</dbReference>
<name>A0A9X3FAC7_9BACT</name>
<evidence type="ECO:0000256" key="1">
    <source>
        <dbReference type="PROSITE-ProRule" id="PRU00339"/>
    </source>
</evidence>
<gene>
    <name evidence="3" type="ORF">OU798_19990</name>
</gene>
<dbReference type="InterPro" id="IPR019734">
    <property type="entry name" value="TPR_rpt"/>
</dbReference>
<sequence>MKQGKNQNFIRFNQFVFIGLLTLWSVLLVIFCSKSLRPDLNEFSKEDFENELMGQAYFAGLNHNYQAEIQLYQQVMEKLPEREAELNFSMGKASFADGKYLDAIKYYNNALAAGYCDSSEIYFHVGLTAQKLKKYEMAEKYYLLSVHHQQYEKEAYFNLGNICFFELKDEEKALDYYERAIEDKSVKYAYKRMLLRELKVYPARKDSLLNQFLLTELESLNNRNKFDCYYLTGFGKVKPEKTQSLIHNYIGIIKAKKNDKIAAISHFQKAMEIDPDFADAKFNFNKLVSESRNQ</sequence>
<accession>A0A9X3FAC7</accession>
<dbReference type="AlphaFoldDB" id="A0A9X3FAC7"/>
<dbReference type="EMBL" id="JAPOHD010000061">
    <property type="protein sequence ID" value="MCY1722642.1"/>
    <property type="molecule type" value="Genomic_DNA"/>
</dbReference>
<keyword evidence="4" id="KW-1185">Reference proteome</keyword>
<feature type="repeat" description="TPR" evidence="1">
    <location>
        <begin position="244"/>
        <end position="277"/>
    </location>
</feature>
<dbReference type="SUPFAM" id="SSF48452">
    <property type="entry name" value="TPR-like"/>
    <property type="match status" value="1"/>
</dbReference>
<evidence type="ECO:0008006" key="5">
    <source>
        <dbReference type="Google" id="ProtNLM"/>
    </source>
</evidence>
<keyword evidence="2" id="KW-0812">Transmembrane</keyword>
<reference evidence="3" key="1">
    <citation type="submission" date="2022-11" db="EMBL/GenBank/DDBJ databases">
        <title>Marilongibacter aestuarii gen. nov., sp. nov., isolated from tidal flat sediment.</title>
        <authorList>
            <person name="Jiayan W."/>
        </authorList>
    </citation>
    <scope>NUCLEOTIDE SEQUENCE</scope>
    <source>
        <strain evidence="3">Z1-6</strain>
    </source>
</reference>
<dbReference type="Pfam" id="PF13181">
    <property type="entry name" value="TPR_8"/>
    <property type="match status" value="3"/>
</dbReference>
<keyword evidence="1" id="KW-0802">TPR repeat</keyword>
<dbReference type="RefSeq" id="WP_343334965.1">
    <property type="nucleotide sequence ID" value="NZ_JAPOHD010000061.1"/>
</dbReference>
<evidence type="ECO:0000313" key="3">
    <source>
        <dbReference type="EMBL" id="MCY1722642.1"/>
    </source>
</evidence>
<dbReference type="InterPro" id="IPR011990">
    <property type="entry name" value="TPR-like_helical_dom_sf"/>
</dbReference>
<keyword evidence="2" id="KW-0472">Membrane</keyword>
<proteinExistence type="predicted"/>
<dbReference type="Proteomes" id="UP001145087">
    <property type="component" value="Unassembled WGS sequence"/>
</dbReference>
<organism evidence="3 4">
    <name type="scientific">Draconibacterium aestuarii</name>
    <dbReference type="NCBI Taxonomy" id="2998507"/>
    <lineage>
        <taxon>Bacteria</taxon>
        <taxon>Pseudomonadati</taxon>
        <taxon>Bacteroidota</taxon>
        <taxon>Bacteroidia</taxon>
        <taxon>Marinilabiliales</taxon>
        <taxon>Prolixibacteraceae</taxon>
        <taxon>Draconibacterium</taxon>
    </lineage>
</organism>
<feature type="transmembrane region" description="Helical" evidence="2">
    <location>
        <begin position="12"/>
        <end position="31"/>
    </location>
</feature>
<comment type="caution">
    <text evidence="3">The sequence shown here is derived from an EMBL/GenBank/DDBJ whole genome shotgun (WGS) entry which is preliminary data.</text>
</comment>
<dbReference type="PANTHER" id="PTHR12558:SF13">
    <property type="entry name" value="CELL DIVISION CYCLE PROTEIN 27 HOMOLOG"/>
    <property type="match status" value="1"/>
</dbReference>
<evidence type="ECO:0000313" key="4">
    <source>
        <dbReference type="Proteomes" id="UP001145087"/>
    </source>
</evidence>
<dbReference type="PANTHER" id="PTHR12558">
    <property type="entry name" value="CELL DIVISION CYCLE 16,23,27"/>
    <property type="match status" value="1"/>
</dbReference>
<dbReference type="Gene3D" id="1.25.40.10">
    <property type="entry name" value="Tetratricopeptide repeat domain"/>
    <property type="match status" value="3"/>
</dbReference>
<evidence type="ECO:0000256" key="2">
    <source>
        <dbReference type="SAM" id="Phobius"/>
    </source>
</evidence>
<dbReference type="SMART" id="SM00028">
    <property type="entry name" value="TPR"/>
    <property type="match status" value="5"/>
</dbReference>
<keyword evidence="2" id="KW-1133">Transmembrane helix</keyword>
<protein>
    <recommendedName>
        <fullName evidence="5">Tetratricopeptide repeat protein</fullName>
    </recommendedName>
</protein>